<dbReference type="Pfam" id="PF07691">
    <property type="entry name" value="PA14"/>
    <property type="match status" value="1"/>
</dbReference>
<dbReference type="Gene3D" id="3.40.50.1700">
    <property type="entry name" value="Glycoside hydrolase family 3 C-terminal domain"/>
    <property type="match status" value="1"/>
</dbReference>
<accession>A0A165NA23</accession>
<keyword evidence="6" id="KW-0119">Carbohydrate metabolism</keyword>
<organism evidence="8 9">
    <name type="scientific">Daedalea quercina L-15889</name>
    <dbReference type="NCBI Taxonomy" id="1314783"/>
    <lineage>
        <taxon>Eukaryota</taxon>
        <taxon>Fungi</taxon>
        <taxon>Dikarya</taxon>
        <taxon>Basidiomycota</taxon>
        <taxon>Agaricomycotina</taxon>
        <taxon>Agaricomycetes</taxon>
        <taxon>Polyporales</taxon>
        <taxon>Fomitopsis</taxon>
    </lineage>
</organism>
<evidence type="ECO:0000256" key="1">
    <source>
        <dbReference type="ARBA" id="ARBA00000448"/>
    </source>
</evidence>
<keyword evidence="6" id="KW-0624">Polysaccharide degradation</keyword>
<evidence type="ECO:0000256" key="4">
    <source>
        <dbReference type="ARBA" id="ARBA00022801"/>
    </source>
</evidence>
<dbReference type="InterPro" id="IPR036881">
    <property type="entry name" value="Glyco_hydro_3_C_sf"/>
</dbReference>
<dbReference type="SUPFAM" id="SSF51445">
    <property type="entry name" value="(Trans)glycosidases"/>
    <property type="match status" value="1"/>
</dbReference>
<dbReference type="InterPro" id="IPR013783">
    <property type="entry name" value="Ig-like_fold"/>
</dbReference>
<evidence type="ECO:0000313" key="8">
    <source>
        <dbReference type="EMBL" id="KZT66712.1"/>
    </source>
</evidence>
<dbReference type="STRING" id="1314783.A0A165NA23"/>
<dbReference type="PANTHER" id="PTHR42715:SF27">
    <property type="entry name" value="BETA-GLUCOSIDASE-RELATED"/>
    <property type="match status" value="1"/>
</dbReference>
<evidence type="ECO:0000256" key="5">
    <source>
        <dbReference type="ARBA" id="ARBA00023295"/>
    </source>
</evidence>
<dbReference type="OrthoDB" id="47059at2759"/>
<dbReference type="GO" id="GO:0008422">
    <property type="term" value="F:beta-glucosidase activity"/>
    <property type="evidence" value="ECO:0007669"/>
    <property type="project" value="UniProtKB-EC"/>
</dbReference>
<dbReference type="PROSITE" id="PS00775">
    <property type="entry name" value="GLYCOSYL_HYDROL_F3"/>
    <property type="match status" value="1"/>
</dbReference>
<comment type="similarity">
    <text evidence="2 6">Belongs to the glycosyl hydrolase 3 family.</text>
</comment>
<dbReference type="Pfam" id="PF00933">
    <property type="entry name" value="Glyco_hydro_3"/>
    <property type="match status" value="1"/>
</dbReference>
<evidence type="ECO:0000259" key="7">
    <source>
        <dbReference type="PROSITE" id="PS51820"/>
    </source>
</evidence>
<keyword evidence="4 6" id="KW-0378">Hydrolase</keyword>
<dbReference type="InterPro" id="IPR026891">
    <property type="entry name" value="Fn3-like"/>
</dbReference>
<comment type="pathway">
    <text evidence="6">Glycan metabolism; cellulose degradation.</text>
</comment>
<evidence type="ECO:0000313" key="9">
    <source>
        <dbReference type="Proteomes" id="UP000076727"/>
    </source>
</evidence>
<proteinExistence type="inferred from homology"/>
<evidence type="ECO:0000256" key="3">
    <source>
        <dbReference type="ARBA" id="ARBA00012744"/>
    </source>
</evidence>
<dbReference type="EMBL" id="KV429085">
    <property type="protein sequence ID" value="KZT66712.1"/>
    <property type="molecule type" value="Genomic_DNA"/>
</dbReference>
<dbReference type="InterPro" id="IPR050288">
    <property type="entry name" value="Cellulose_deg_GH3"/>
</dbReference>
<dbReference type="AlphaFoldDB" id="A0A165NA23"/>
<dbReference type="Pfam" id="PF01915">
    <property type="entry name" value="Glyco_hydro_3_C"/>
    <property type="match status" value="1"/>
</dbReference>
<dbReference type="Pfam" id="PF14310">
    <property type="entry name" value="Fn3-like"/>
    <property type="match status" value="1"/>
</dbReference>
<protein>
    <recommendedName>
        <fullName evidence="3 6">beta-glucosidase</fullName>
        <ecNumber evidence="3 6">3.2.1.21</ecNumber>
    </recommendedName>
</protein>
<keyword evidence="9" id="KW-1185">Reference proteome</keyword>
<gene>
    <name evidence="8" type="ORF">DAEQUDRAFT_729988</name>
</gene>
<name>A0A165NA23_9APHY</name>
<dbReference type="Proteomes" id="UP000076727">
    <property type="component" value="Unassembled WGS sequence"/>
</dbReference>
<dbReference type="SMART" id="SM00758">
    <property type="entry name" value="PA14"/>
    <property type="match status" value="1"/>
</dbReference>
<dbReference type="Gene3D" id="2.60.120.260">
    <property type="entry name" value="Galactose-binding domain-like"/>
    <property type="match status" value="1"/>
</dbReference>
<dbReference type="GO" id="GO:0030245">
    <property type="term" value="P:cellulose catabolic process"/>
    <property type="evidence" value="ECO:0007669"/>
    <property type="project" value="UniProtKB-UniPathway"/>
</dbReference>
<dbReference type="PROSITE" id="PS51820">
    <property type="entry name" value="PA14"/>
    <property type="match status" value="1"/>
</dbReference>
<dbReference type="InterPro" id="IPR017853">
    <property type="entry name" value="GH"/>
</dbReference>
<sequence>MTACTEVSPLPLAYIPAEAEHHAPFPRVACSPCTMASMSRSFLDASVLDLVNKLTTDEKIKLLGAPNWWNTHAIERLEIPGIRMSDGPNGVRGSSHFVSVPAQCIPCATAMASTFDPDLIHQVGVFLAEETKVKSSVVLLAPTCNIQRNPLGGRAFESFSEDPHLSGTMAAAYVNGLQSQNVASTIKHFVANDQEHERTAADSVMSDRALHEVYLYPFMLAQKNAKPWSFMTSYGRIGGVHCSENPRLLGGILRKEWGFDGIVMSDWYGTYSVELGINAGLDLEMPGPPRWRTPLLVTHMLSSQKTSDTALNRCVARMLEFVQRQARRNPDVVYGDGKERTLDTPERRKFCRRLAAEGMVVLKNEGAVLPVKGGRKVKVALIGPNMKERVISGGGSAALKPSYVVTPYDGLVSNAPEGVDFAYEIGTYAFKYRPTLENYLKTKSGERGWECTFFKHDANGNPTSDPVAKFVLTDTRIRLNDFLPAGLTPTWTIKLSGLLTMEKTATYELGLTVAGRAKLFVDGKLAVDNWTKQRPGEFFYGQGTVEEIGEVDLKAGKPVQVMVEYTNTRPPDGPESDRSQPALMRGLRLGGCEKIDPDEAIVMAEKLAAKSDVVVLVVGLSPDWESEGFDRLTLDMPKRTNELIARVGKANSNTVVCLQSGSAVSMPWVNDVNGIVQAWYSGNEVGNALADVVYGYINPSGRLSLTLPATERDIPAYLNMRSENGKIHYAEDVFVGYKYYQAKGVEPLFPFGHGLSYTTFSFSDLTLSGPYIQDAAFNLGVSITVTNDGPVAGSEVVQVYISLPDVIVTTPKLQLRGFAKARGIAPGVSTTVSITLDKYAVSFWDVVEDAWRAVPGTYGVYVGKSSAEMIVQGSFVLEKGFVWNGL</sequence>
<dbReference type="InterPro" id="IPR011658">
    <property type="entry name" value="PA14_dom"/>
</dbReference>
<dbReference type="InterPro" id="IPR036962">
    <property type="entry name" value="Glyco_hydro_3_N_sf"/>
</dbReference>
<dbReference type="UniPathway" id="UPA00696"/>
<dbReference type="SUPFAM" id="SSF52279">
    <property type="entry name" value="Beta-D-glucan exohydrolase, C-terminal domain"/>
    <property type="match status" value="1"/>
</dbReference>
<dbReference type="InterPro" id="IPR001764">
    <property type="entry name" value="Glyco_hydro_3_N"/>
</dbReference>
<keyword evidence="5 6" id="KW-0326">Glycosidase</keyword>
<dbReference type="SMART" id="SM01217">
    <property type="entry name" value="Fn3_like"/>
    <property type="match status" value="1"/>
</dbReference>
<dbReference type="PANTHER" id="PTHR42715">
    <property type="entry name" value="BETA-GLUCOSIDASE"/>
    <property type="match status" value="1"/>
</dbReference>
<dbReference type="Gene3D" id="3.20.20.300">
    <property type="entry name" value="Glycoside hydrolase, family 3, N-terminal domain"/>
    <property type="match status" value="1"/>
</dbReference>
<dbReference type="Gene3D" id="2.60.40.10">
    <property type="entry name" value="Immunoglobulins"/>
    <property type="match status" value="1"/>
</dbReference>
<dbReference type="PRINTS" id="PR00133">
    <property type="entry name" value="GLHYDRLASE3"/>
</dbReference>
<comment type="catalytic activity">
    <reaction evidence="1 6">
        <text>Hydrolysis of terminal, non-reducing beta-D-glucosyl residues with release of beta-D-glucose.</text>
        <dbReference type="EC" id="3.2.1.21"/>
    </reaction>
</comment>
<feature type="domain" description="PA14" evidence="7">
    <location>
        <begin position="444"/>
        <end position="605"/>
    </location>
</feature>
<dbReference type="EC" id="3.2.1.21" evidence="3 6"/>
<dbReference type="InterPro" id="IPR037524">
    <property type="entry name" value="PA14/GLEYA"/>
</dbReference>
<reference evidence="8 9" key="1">
    <citation type="journal article" date="2016" name="Mol. Biol. Evol.">
        <title>Comparative Genomics of Early-Diverging Mushroom-Forming Fungi Provides Insights into the Origins of Lignocellulose Decay Capabilities.</title>
        <authorList>
            <person name="Nagy L.G."/>
            <person name="Riley R."/>
            <person name="Tritt A."/>
            <person name="Adam C."/>
            <person name="Daum C."/>
            <person name="Floudas D."/>
            <person name="Sun H."/>
            <person name="Yadav J.S."/>
            <person name="Pangilinan J."/>
            <person name="Larsson K.H."/>
            <person name="Matsuura K."/>
            <person name="Barry K."/>
            <person name="Labutti K."/>
            <person name="Kuo R."/>
            <person name="Ohm R.A."/>
            <person name="Bhattacharya S.S."/>
            <person name="Shirouzu T."/>
            <person name="Yoshinaga Y."/>
            <person name="Martin F.M."/>
            <person name="Grigoriev I.V."/>
            <person name="Hibbett D.S."/>
        </authorList>
    </citation>
    <scope>NUCLEOTIDE SEQUENCE [LARGE SCALE GENOMIC DNA]</scope>
    <source>
        <strain evidence="8 9">L-15889</strain>
    </source>
</reference>
<dbReference type="InterPro" id="IPR019800">
    <property type="entry name" value="Glyco_hydro_3_AS"/>
</dbReference>
<evidence type="ECO:0000256" key="2">
    <source>
        <dbReference type="ARBA" id="ARBA00005336"/>
    </source>
</evidence>
<dbReference type="InterPro" id="IPR002772">
    <property type="entry name" value="Glyco_hydro_3_C"/>
</dbReference>
<evidence type="ECO:0000256" key="6">
    <source>
        <dbReference type="RuleBase" id="RU361161"/>
    </source>
</evidence>